<feature type="domain" description="FKB95-like N-terminal Kelch" evidence="1">
    <location>
        <begin position="1"/>
        <end position="211"/>
    </location>
</feature>
<dbReference type="InterPro" id="IPR057499">
    <property type="entry name" value="Kelch_FKB95"/>
</dbReference>
<dbReference type="InterPro" id="IPR050354">
    <property type="entry name" value="F-box/kelch-repeat_ARATH"/>
</dbReference>
<organism evidence="2 3">
    <name type="scientific">Eutrema salsugineum</name>
    <name type="common">Saltwater cress</name>
    <name type="synonym">Sisymbrium salsugineum</name>
    <dbReference type="NCBI Taxonomy" id="72664"/>
    <lineage>
        <taxon>Eukaryota</taxon>
        <taxon>Viridiplantae</taxon>
        <taxon>Streptophyta</taxon>
        <taxon>Embryophyta</taxon>
        <taxon>Tracheophyta</taxon>
        <taxon>Spermatophyta</taxon>
        <taxon>Magnoliopsida</taxon>
        <taxon>eudicotyledons</taxon>
        <taxon>Gunneridae</taxon>
        <taxon>Pentapetalae</taxon>
        <taxon>rosids</taxon>
        <taxon>malvids</taxon>
        <taxon>Brassicales</taxon>
        <taxon>Brassicaceae</taxon>
        <taxon>Eutremeae</taxon>
        <taxon>Eutrema</taxon>
    </lineage>
</organism>
<dbReference type="SUPFAM" id="SSF117281">
    <property type="entry name" value="Kelch motif"/>
    <property type="match status" value="1"/>
</dbReference>
<gene>
    <name evidence="2" type="ORF">EUTSA_v10019855mg</name>
</gene>
<name>V4M9W3_EUTSA</name>
<dbReference type="Pfam" id="PF25210">
    <property type="entry name" value="Kelch_FKB95"/>
    <property type="match status" value="1"/>
</dbReference>
<dbReference type="OrthoDB" id="45365at2759"/>
<dbReference type="Proteomes" id="UP000030689">
    <property type="component" value="Unassembled WGS sequence"/>
</dbReference>
<protein>
    <recommendedName>
        <fullName evidence="1">FKB95-like N-terminal Kelch domain-containing protein</fullName>
    </recommendedName>
</protein>
<reference evidence="2 3" key="1">
    <citation type="journal article" date="2013" name="Front. Plant Sci.">
        <title>The Reference Genome of the Halophytic Plant Eutrema salsugineum.</title>
        <authorList>
            <person name="Yang R."/>
            <person name="Jarvis D.E."/>
            <person name="Chen H."/>
            <person name="Beilstein M.A."/>
            <person name="Grimwood J."/>
            <person name="Jenkins J."/>
            <person name="Shu S."/>
            <person name="Prochnik S."/>
            <person name="Xin M."/>
            <person name="Ma C."/>
            <person name="Schmutz J."/>
            <person name="Wing R.A."/>
            <person name="Mitchell-Olds T."/>
            <person name="Schumaker K.S."/>
            <person name="Wang X."/>
        </authorList>
    </citation>
    <scope>NUCLEOTIDE SEQUENCE [LARGE SCALE GENOMIC DNA]</scope>
</reference>
<evidence type="ECO:0000259" key="1">
    <source>
        <dbReference type="Pfam" id="PF25210"/>
    </source>
</evidence>
<dbReference type="eggNOG" id="KOG1072">
    <property type="taxonomic scope" value="Eukaryota"/>
</dbReference>
<dbReference type="PANTHER" id="PTHR24414">
    <property type="entry name" value="F-BOX/KELCH-REPEAT PROTEIN SKIP4"/>
    <property type="match status" value="1"/>
</dbReference>
<dbReference type="PANTHER" id="PTHR24414:SF145">
    <property type="entry name" value="F-BOX DOMAIN-CONTAINING PROTEIN"/>
    <property type="match status" value="1"/>
</dbReference>
<evidence type="ECO:0000313" key="2">
    <source>
        <dbReference type="EMBL" id="ESQ27961.1"/>
    </source>
</evidence>
<dbReference type="Gene3D" id="2.120.10.80">
    <property type="entry name" value="Kelch-type beta propeller"/>
    <property type="match status" value="1"/>
</dbReference>
<evidence type="ECO:0000313" key="3">
    <source>
        <dbReference type="Proteomes" id="UP000030689"/>
    </source>
</evidence>
<dbReference type="Gramene" id="ESQ27961">
    <property type="protein sequence ID" value="ESQ27961"/>
    <property type="gene ID" value="EUTSA_v10019855mg"/>
</dbReference>
<dbReference type="InterPro" id="IPR015915">
    <property type="entry name" value="Kelch-typ_b-propeller"/>
</dbReference>
<keyword evidence="3" id="KW-1185">Reference proteome</keyword>
<dbReference type="KEGG" id="eus:EUTSA_v10019855mg"/>
<accession>V4M9W3</accession>
<dbReference type="AlphaFoldDB" id="V4M9W3"/>
<dbReference type="EMBL" id="KI517953">
    <property type="protein sequence ID" value="ESQ27961.1"/>
    <property type="molecule type" value="Genomic_DNA"/>
</dbReference>
<proteinExistence type="predicted"/>
<sequence length="214" mass="24442">MRMARASASASLVDGKIYVIGGCGMVADSQNWGEIFHLKTQTWEDWFIPNMDEIHQSVVIKEEKKVYVVDEARRVSYLSPGNCKFWTLRKMDSKPGHRSDWCALGKLLYCRDSRGRILWCEPHELDWKQVKGLEELQHLSRSSASTQVSYPLKPCSGTTSFQYDICRLCSNSAGNIVIFWNAYLGGLELWSAEISMEKREGCEIWGKICSCLQI</sequence>